<dbReference type="EMBL" id="CXSU01000012">
    <property type="protein sequence ID" value="CTQ50722.1"/>
    <property type="molecule type" value="Genomic_DNA"/>
</dbReference>
<accession>A0A0M6YK44</accession>
<evidence type="ECO:0000313" key="3">
    <source>
        <dbReference type="EMBL" id="CTQ50722.1"/>
    </source>
</evidence>
<dbReference type="Pfam" id="PF09407">
    <property type="entry name" value="AbiEi_1"/>
    <property type="match status" value="1"/>
</dbReference>
<reference evidence="3 4" key="1">
    <citation type="submission" date="2015-07" db="EMBL/GenBank/DDBJ databases">
        <authorList>
            <person name="Noorani M."/>
        </authorList>
    </citation>
    <scope>NUCLEOTIDE SEQUENCE [LARGE SCALE GENOMIC DNA]</scope>
    <source>
        <strain evidence="3 4">CECT 7802</strain>
    </source>
</reference>
<evidence type="ECO:0000313" key="4">
    <source>
        <dbReference type="Proteomes" id="UP000049222"/>
    </source>
</evidence>
<dbReference type="Pfam" id="PF13338">
    <property type="entry name" value="AbiEi_4"/>
    <property type="match status" value="1"/>
</dbReference>
<feature type="domain" description="AbiEi antitoxin N-terminal" evidence="2">
    <location>
        <begin position="13"/>
        <end position="64"/>
    </location>
</feature>
<dbReference type="RefSeq" id="WP_083481170.1">
    <property type="nucleotide sequence ID" value="NZ_CXSU01000012.1"/>
</dbReference>
<feature type="domain" description="AbiEi antitoxin C-terminal" evidence="1">
    <location>
        <begin position="81"/>
        <end position="216"/>
    </location>
</feature>
<gene>
    <name evidence="3" type="ORF">JDO7802_02749</name>
</gene>
<dbReference type="Proteomes" id="UP000049222">
    <property type="component" value="Unassembled WGS sequence"/>
</dbReference>
<keyword evidence="4" id="KW-1185">Reference proteome</keyword>
<evidence type="ECO:0000259" key="1">
    <source>
        <dbReference type="Pfam" id="PF09407"/>
    </source>
</evidence>
<dbReference type="InterPro" id="IPR018547">
    <property type="entry name" value="AbiEi_C"/>
</dbReference>
<evidence type="ECO:0000259" key="2">
    <source>
        <dbReference type="Pfam" id="PF13338"/>
    </source>
</evidence>
<sequence>MIPQRTSSLATYVEELASSGRTCFTREDAVEALGVSHGALLDAAARLKKRGHIFAPRRGFYVITPTRYLKWGAPPPTWYIDAMMKDAGRPYYVALLKAAELHGASHQAVMEFQVVTDRQWKPIRAGRSKLAFYFRKDIERVGQGVKQRKTDTGSMRVSSPALTALDLIRYPHASGGVDHAASVLNELAVHIDPIEFDVLAPSFERSVVQRLGYILEHLGHNEVASGLERHIRNGNLPWVELDPGEASPVTSYDERGRNARWHIIVRRPIEVDEQ</sequence>
<proteinExistence type="predicted"/>
<organism evidence="3 4">
    <name type="scientific">Jannaschia donghaensis</name>
    <dbReference type="NCBI Taxonomy" id="420998"/>
    <lineage>
        <taxon>Bacteria</taxon>
        <taxon>Pseudomonadati</taxon>
        <taxon>Pseudomonadota</taxon>
        <taxon>Alphaproteobacteria</taxon>
        <taxon>Rhodobacterales</taxon>
        <taxon>Roseobacteraceae</taxon>
        <taxon>Jannaschia</taxon>
    </lineage>
</organism>
<dbReference type="InterPro" id="IPR025159">
    <property type="entry name" value="AbiEi_N"/>
</dbReference>
<name>A0A0M6YK44_9RHOB</name>
<dbReference type="AlphaFoldDB" id="A0A0M6YK44"/>
<dbReference type="STRING" id="420998.JDO7802_02749"/>
<dbReference type="OrthoDB" id="42441at2"/>
<protein>
    <submittedName>
        <fullName evidence="3">Uncharacterized protein</fullName>
    </submittedName>
</protein>